<sequence>MRKMSHVWEKLTGRTRLAAAALAWIATIAIASVVTYVLCMQHPSATSDKYDAEVRTVIEQYIDALNKSDLSRIEALSTGTAEEQLNPQFVGGYVRTMAIRIEDHGPMHIADFGILARGDLVYDAFVYTEFEDQKNAKPEDVYYYTGARVRYSMYRLKGQWKVMSVETFRADEK</sequence>
<organism evidence="1 2">
    <name type="scientific">Mycobacteroides chelonae</name>
    <name type="common">Mycobacterium chelonae</name>
    <dbReference type="NCBI Taxonomy" id="1774"/>
    <lineage>
        <taxon>Bacteria</taxon>
        <taxon>Bacillati</taxon>
        <taxon>Actinomycetota</taxon>
        <taxon>Actinomycetes</taxon>
        <taxon>Mycobacteriales</taxon>
        <taxon>Mycobacteriaceae</taxon>
        <taxon>Mycobacteroides</taxon>
    </lineage>
</organism>
<reference evidence="1 2" key="1">
    <citation type="submission" date="2016-10" db="EMBL/GenBank/DDBJ databases">
        <title>Evaluation of Human, Veterinary and Environmental Mycobacterium chelonae Isolates by Core Genome Phylogenomic Analysis, Targeted Gene Comparison, and Anti-microbial Susceptibility Patterns: A Tale of Mistaken Identities.</title>
        <authorList>
            <person name="Fogelson S.B."/>
            <person name="Camus A.C."/>
            <person name="Lorenz W."/>
            <person name="Vasireddy R."/>
            <person name="Vasireddy S."/>
            <person name="Smith T."/>
            <person name="Brown-Elliott B.A."/>
            <person name="Wallace R.J.Jr."/>
            <person name="Hasan N.A."/>
            <person name="Reischl U."/>
            <person name="Sanchez S."/>
        </authorList>
    </citation>
    <scope>NUCLEOTIDE SEQUENCE [LARGE SCALE GENOMIC DNA]</scope>
    <source>
        <strain evidence="1 2">15515</strain>
    </source>
</reference>
<dbReference type="SUPFAM" id="SSF54427">
    <property type="entry name" value="NTF2-like"/>
    <property type="match status" value="1"/>
</dbReference>
<dbReference type="AlphaFoldDB" id="A0A1S1LIE7"/>
<gene>
    <name evidence="1" type="ORF">BKG82_24850</name>
</gene>
<dbReference type="InterPro" id="IPR032710">
    <property type="entry name" value="NTF2-like_dom_sf"/>
</dbReference>
<protein>
    <recommendedName>
        <fullName evidence="3">DUF4440 domain-containing protein</fullName>
    </recommendedName>
</protein>
<evidence type="ECO:0008006" key="3">
    <source>
        <dbReference type="Google" id="ProtNLM"/>
    </source>
</evidence>
<evidence type="ECO:0000313" key="2">
    <source>
        <dbReference type="Proteomes" id="UP000180043"/>
    </source>
</evidence>
<accession>A0A1S1LIE7</accession>
<dbReference type="EMBL" id="MLIQ01000032">
    <property type="protein sequence ID" value="OHU47601.1"/>
    <property type="molecule type" value="Genomic_DNA"/>
</dbReference>
<comment type="caution">
    <text evidence="1">The sequence shown here is derived from an EMBL/GenBank/DDBJ whole genome shotgun (WGS) entry which is preliminary data.</text>
</comment>
<dbReference type="Proteomes" id="UP000180043">
    <property type="component" value="Unassembled WGS sequence"/>
</dbReference>
<evidence type="ECO:0000313" key="1">
    <source>
        <dbReference type="EMBL" id="OHU47601.1"/>
    </source>
</evidence>
<name>A0A1S1LIE7_MYCCH</name>
<proteinExistence type="predicted"/>